<keyword evidence="2" id="KW-1185">Reference proteome</keyword>
<comment type="caution">
    <text evidence="1">The sequence shown here is derived from an EMBL/GenBank/DDBJ whole genome shotgun (WGS) entry which is preliminary data.</text>
</comment>
<dbReference type="EMBL" id="JACXVP010000012">
    <property type="protein sequence ID" value="KAG5570129.1"/>
    <property type="molecule type" value="Genomic_DNA"/>
</dbReference>
<accession>A0A9J5W411</accession>
<gene>
    <name evidence="1" type="ORF">H5410_059895</name>
</gene>
<dbReference type="AlphaFoldDB" id="A0A9J5W411"/>
<proteinExistence type="predicted"/>
<dbReference type="Proteomes" id="UP000824120">
    <property type="component" value="Chromosome 12"/>
</dbReference>
<name>A0A9J5W411_SOLCO</name>
<organism evidence="1 2">
    <name type="scientific">Solanum commersonii</name>
    <name type="common">Commerson's wild potato</name>
    <name type="synonym">Commerson's nightshade</name>
    <dbReference type="NCBI Taxonomy" id="4109"/>
    <lineage>
        <taxon>Eukaryota</taxon>
        <taxon>Viridiplantae</taxon>
        <taxon>Streptophyta</taxon>
        <taxon>Embryophyta</taxon>
        <taxon>Tracheophyta</taxon>
        <taxon>Spermatophyta</taxon>
        <taxon>Magnoliopsida</taxon>
        <taxon>eudicotyledons</taxon>
        <taxon>Gunneridae</taxon>
        <taxon>Pentapetalae</taxon>
        <taxon>asterids</taxon>
        <taxon>lamiids</taxon>
        <taxon>Solanales</taxon>
        <taxon>Solanaceae</taxon>
        <taxon>Solanoideae</taxon>
        <taxon>Solaneae</taxon>
        <taxon>Solanum</taxon>
    </lineage>
</organism>
<protein>
    <submittedName>
        <fullName evidence="1">Uncharacterized protein</fullName>
    </submittedName>
</protein>
<reference evidence="1 2" key="1">
    <citation type="submission" date="2020-09" db="EMBL/GenBank/DDBJ databases">
        <title>De no assembly of potato wild relative species, Solanum commersonii.</title>
        <authorList>
            <person name="Cho K."/>
        </authorList>
    </citation>
    <scope>NUCLEOTIDE SEQUENCE [LARGE SCALE GENOMIC DNA]</scope>
    <source>
        <strain evidence="1">LZ3.2</strain>
        <tissue evidence="1">Leaf</tissue>
    </source>
</reference>
<sequence length="84" mass="9705">MQASALTKQFQPCQSRPIDLVATRWRHVDRKSVVFGEESLLPCSSRPCFAVRKKMPRCRHLLGNLHLAYMINCNSDNPILRTYC</sequence>
<evidence type="ECO:0000313" key="1">
    <source>
        <dbReference type="EMBL" id="KAG5570129.1"/>
    </source>
</evidence>
<evidence type="ECO:0000313" key="2">
    <source>
        <dbReference type="Proteomes" id="UP000824120"/>
    </source>
</evidence>